<dbReference type="PROSITE" id="PS51184">
    <property type="entry name" value="JMJC"/>
    <property type="match status" value="1"/>
</dbReference>
<protein>
    <recommendedName>
        <fullName evidence="1">JmjC domain-containing protein</fullName>
    </recommendedName>
</protein>
<accession>A0A8J5XFA7</accession>
<sequence>MVASVPHAAETRFWLGAPGNGAALPLVRAALNICARVVLTVAASPVLVRLPPRLCRAPTDSVTSLHFDLCHSVIAQVVGRKRVHLFSPDDSAYLYPFAVAEGAPRVSRVDLGAWLSADATERAAHANVAHTTAFTCVLDAGDVLYIPPCWWHHVEAVTANISVLAPFDMSAEEQRTIPRPWTSPGWGR</sequence>
<dbReference type="SMART" id="SM00558">
    <property type="entry name" value="JmjC"/>
    <property type="match status" value="1"/>
</dbReference>
<dbReference type="InterPro" id="IPR041667">
    <property type="entry name" value="Cupin_8"/>
</dbReference>
<comment type="caution">
    <text evidence="2">The sequence shown here is derived from an EMBL/GenBank/DDBJ whole genome shotgun (WGS) entry which is preliminary data.</text>
</comment>
<dbReference type="Pfam" id="PF13621">
    <property type="entry name" value="Cupin_8"/>
    <property type="match status" value="1"/>
</dbReference>
<dbReference type="OrthoDB" id="47172at2759"/>
<evidence type="ECO:0000259" key="1">
    <source>
        <dbReference type="PROSITE" id="PS51184"/>
    </source>
</evidence>
<dbReference type="InterPro" id="IPR003347">
    <property type="entry name" value="JmjC_dom"/>
</dbReference>
<dbReference type="Proteomes" id="UP000751190">
    <property type="component" value="Unassembled WGS sequence"/>
</dbReference>
<dbReference type="PANTHER" id="PTHR12461:SF105">
    <property type="entry name" value="HYPOXIA-INDUCIBLE FACTOR 1-ALPHA INHIBITOR"/>
    <property type="match status" value="1"/>
</dbReference>
<keyword evidence="3" id="KW-1185">Reference proteome</keyword>
<dbReference type="SUPFAM" id="SSF51197">
    <property type="entry name" value="Clavaminate synthase-like"/>
    <property type="match status" value="1"/>
</dbReference>
<name>A0A8J5XFA7_DIALT</name>
<evidence type="ECO:0000313" key="3">
    <source>
        <dbReference type="Proteomes" id="UP000751190"/>
    </source>
</evidence>
<proteinExistence type="predicted"/>
<dbReference type="EMBL" id="JAGTXO010000009">
    <property type="protein sequence ID" value="KAG8466008.1"/>
    <property type="molecule type" value="Genomic_DNA"/>
</dbReference>
<gene>
    <name evidence="2" type="ORF">KFE25_005578</name>
</gene>
<dbReference type="InterPro" id="IPR014710">
    <property type="entry name" value="RmlC-like_jellyroll"/>
</dbReference>
<dbReference type="Gene3D" id="2.60.120.10">
    <property type="entry name" value="Jelly Rolls"/>
    <property type="match status" value="1"/>
</dbReference>
<dbReference type="PANTHER" id="PTHR12461">
    <property type="entry name" value="HYPOXIA-INDUCIBLE FACTOR 1 ALPHA INHIBITOR-RELATED"/>
    <property type="match status" value="1"/>
</dbReference>
<organism evidence="2 3">
    <name type="scientific">Diacronema lutheri</name>
    <name type="common">Unicellular marine alga</name>
    <name type="synonym">Monochrysis lutheri</name>
    <dbReference type="NCBI Taxonomy" id="2081491"/>
    <lineage>
        <taxon>Eukaryota</taxon>
        <taxon>Haptista</taxon>
        <taxon>Haptophyta</taxon>
        <taxon>Pavlovophyceae</taxon>
        <taxon>Pavlovales</taxon>
        <taxon>Pavlovaceae</taxon>
        <taxon>Diacronema</taxon>
    </lineage>
</organism>
<dbReference type="AlphaFoldDB" id="A0A8J5XFA7"/>
<feature type="domain" description="JmjC" evidence="1">
    <location>
        <begin position="13"/>
        <end position="188"/>
    </location>
</feature>
<evidence type="ECO:0000313" key="2">
    <source>
        <dbReference type="EMBL" id="KAG8466008.1"/>
    </source>
</evidence>
<reference evidence="2" key="1">
    <citation type="submission" date="2021-05" db="EMBL/GenBank/DDBJ databases">
        <title>The genome of the haptophyte Pavlova lutheri (Diacronema luteri, Pavlovales) - a model for lipid biosynthesis in eukaryotic algae.</title>
        <authorList>
            <person name="Hulatt C.J."/>
            <person name="Posewitz M.C."/>
        </authorList>
    </citation>
    <scope>NUCLEOTIDE SEQUENCE</scope>
    <source>
        <strain evidence="2">NIVA-4/92</strain>
    </source>
</reference>